<feature type="domain" description="Rab-GAP TBC" evidence="3">
    <location>
        <begin position="146"/>
        <end position="333"/>
    </location>
</feature>
<organism evidence="4 5">
    <name type="scientific">Armadillidium nasatum</name>
    <dbReference type="NCBI Taxonomy" id="96803"/>
    <lineage>
        <taxon>Eukaryota</taxon>
        <taxon>Metazoa</taxon>
        <taxon>Ecdysozoa</taxon>
        <taxon>Arthropoda</taxon>
        <taxon>Crustacea</taxon>
        <taxon>Multicrustacea</taxon>
        <taxon>Malacostraca</taxon>
        <taxon>Eumalacostraca</taxon>
        <taxon>Peracarida</taxon>
        <taxon>Isopoda</taxon>
        <taxon>Oniscidea</taxon>
        <taxon>Crinocheta</taxon>
        <taxon>Armadillidiidae</taxon>
        <taxon>Armadillidium</taxon>
    </lineage>
</organism>
<reference evidence="4 5" key="1">
    <citation type="journal article" date="2019" name="PLoS Biol.">
        <title>Sex chromosomes control vertical transmission of feminizing Wolbachia symbionts in an isopod.</title>
        <authorList>
            <person name="Becking T."/>
            <person name="Chebbi M.A."/>
            <person name="Giraud I."/>
            <person name="Moumen B."/>
            <person name="Laverre T."/>
            <person name="Caubet Y."/>
            <person name="Peccoud J."/>
            <person name="Gilbert C."/>
            <person name="Cordaux R."/>
        </authorList>
    </citation>
    <scope>NUCLEOTIDE SEQUENCE [LARGE SCALE GENOMIC DNA]</scope>
    <source>
        <strain evidence="4">ANa2</strain>
        <tissue evidence="4">Whole body excluding digestive tract and cuticle</tissue>
    </source>
</reference>
<dbReference type="FunFam" id="1.10.8.270:FF:000007">
    <property type="entry name" value="TBC1 domain family member 10A"/>
    <property type="match status" value="1"/>
</dbReference>
<evidence type="ECO:0000259" key="3">
    <source>
        <dbReference type="PROSITE" id="PS50086"/>
    </source>
</evidence>
<feature type="compositionally biased region" description="Polar residues" evidence="2">
    <location>
        <begin position="26"/>
        <end position="42"/>
    </location>
</feature>
<dbReference type="SMART" id="SM00164">
    <property type="entry name" value="TBC"/>
    <property type="match status" value="1"/>
</dbReference>
<dbReference type="PANTHER" id="PTHR47219">
    <property type="entry name" value="RAB GTPASE-ACTIVATING PROTEIN 1-LIKE"/>
    <property type="match status" value="1"/>
</dbReference>
<evidence type="ECO:0000256" key="2">
    <source>
        <dbReference type="SAM" id="MobiDB-lite"/>
    </source>
</evidence>
<protein>
    <submittedName>
        <fullName evidence="4">TBC1 domain family member 10B</fullName>
    </submittedName>
</protein>
<keyword evidence="5" id="KW-1185">Reference proteome</keyword>
<dbReference type="Gene3D" id="1.10.472.80">
    <property type="entry name" value="Ypt/Rab-GAP domain of gyp1p, domain 3"/>
    <property type="match status" value="1"/>
</dbReference>
<accession>A0A5N5TEN5</accession>
<dbReference type="InterPro" id="IPR050302">
    <property type="entry name" value="Rab_GAP_TBC_domain"/>
</dbReference>
<evidence type="ECO:0000313" key="4">
    <source>
        <dbReference type="EMBL" id="KAB7504639.1"/>
    </source>
</evidence>
<dbReference type="SUPFAM" id="SSF47923">
    <property type="entry name" value="Ypt/Rab-GAP domain of gyp1p"/>
    <property type="match status" value="2"/>
</dbReference>
<evidence type="ECO:0000256" key="1">
    <source>
        <dbReference type="ARBA" id="ARBA00022468"/>
    </source>
</evidence>
<dbReference type="FunFam" id="1.10.10.750:FF:000001">
    <property type="entry name" value="TBC1 domain family member 10A"/>
    <property type="match status" value="1"/>
</dbReference>
<dbReference type="Proteomes" id="UP000326759">
    <property type="component" value="Unassembled WGS sequence"/>
</dbReference>
<dbReference type="GO" id="GO:0005096">
    <property type="term" value="F:GTPase activator activity"/>
    <property type="evidence" value="ECO:0007669"/>
    <property type="project" value="UniProtKB-KW"/>
</dbReference>
<proteinExistence type="predicted"/>
<dbReference type="OrthoDB" id="159449at2759"/>
<dbReference type="Pfam" id="PF00566">
    <property type="entry name" value="RabGAP-TBC"/>
    <property type="match status" value="1"/>
</dbReference>
<comment type="caution">
    <text evidence="4">The sequence shown here is derived from an EMBL/GenBank/DDBJ whole genome shotgun (WGS) entry which is preliminary data.</text>
</comment>
<sequence length="425" mass="49183">MSVDFKTYQSPTGKRNNYNEGCEENSFPQQMENRSDNLSLGTKTEEMEDTDSTSNIPKEQTEMSTGDDLPSDSESIGSSIRACSEVSSAPDKYGFIGGAQYTEDGEFKIPVEIVRRRERKWLEMFNTWDKFMLKKYRKVRDRCRKGIPSSVRARAWQHLCGADKLMEANKNVFDRLVNLPIDPRTEDDIRKDLHRQFPLHEMFLEKGGNGQEDLFRVLKVHAQVSPDGYCQAHAPLGAVLLMQMPAEAAFWCLRAICDKYVPGYYSPGLEAIQIDGEILFKLLKRISPSAYRHIKKQKIEPVLYMTEWFMCLFSRTLPWSSVLRVWDIFFCEGVKVLFRVGLVLLKYGLRPQITKQCPSMYETVQALRNIDHSIMVEHFLTFQMQNLNLTEEMLQKEHEKQMKKRLLEKQNVGFNFSEGGTRSAC</sequence>
<dbReference type="PANTHER" id="PTHR47219:SF4">
    <property type="entry name" value="TBC1 DOMAIN FAMILY MEMBER 10A"/>
    <property type="match status" value="1"/>
</dbReference>
<feature type="region of interest" description="Disordered" evidence="2">
    <location>
        <begin position="1"/>
        <end position="81"/>
    </location>
</feature>
<feature type="compositionally biased region" description="Polar residues" evidence="2">
    <location>
        <begin position="52"/>
        <end position="64"/>
    </location>
</feature>
<dbReference type="FunFam" id="1.10.472.80:FF:000008">
    <property type="entry name" value="TBC1 domain family member 10A"/>
    <property type="match status" value="1"/>
</dbReference>
<feature type="compositionally biased region" description="Polar residues" evidence="2">
    <location>
        <begin position="7"/>
        <end position="19"/>
    </location>
</feature>
<dbReference type="Gene3D" id="1.10.8.270">
    <property type="entry name" value="putative rabgap domain of human tbc1 domain family member 14 like domains"/>
    <property type="match status" value="1"/>
</dbReference>
<dbReference type="EMBL" id="SEYY01002695">
    <property type="protein sequence ID" value="KAB7504639.1"/>
    <property type="molecule type" value="Genomic_DNA"/>
</dbReference>
<dbReference type="Gene3D" id="1.10.10.750">
    <property type="entry name" value="Ypt/Rab-GAP domain of gyp1p, domain 1"/>
    <property type="match status" value="1"/>
</dbReference>
<keyword evidence="1" id="KW-0343">GTPase activation</keyword>
<gene>
    <name evidence="4" type="ORF">Anas_07481</name>
</gene>
<dbReference type="AlphaFoldDB" id="A0A5N5TEN5"/>
<dbReference type="InterPro" id="IPR000195">
    <property type="entry name" value="Rab-GAP-TBC_dom"/>
</dbReference>
<dbReference type="PROSITE" id="PS50086">
    <property type="entry name" value="TBC_RABGAP"/>
    <property type="match status" value="1"/>
</dbReference>
<dbReference type="GO" id="GO:0031267">
    <property type="term" value="F:small GTPase binding"/>
    <property type="evidence" value="ECO:0007669"/>
    <property type="project" value="TreeGrafter"/>
</dbReference>
<dbReference type="InterPro" id="IPR035969">
    <property type="entry name" value="Rab-GAP_TBC_sf"/>
</dbReference>
<name>A0A5N5TEN5_9CRUS</name>
<evidence type="ECO:0000313" key="5">
    <source>
        <dbReference type="Proteomes" id="UP000326759"/>
    </source>
</evidence>
<dbReference type="GO" id="GO:0005886">
    <property type="term" value="C:plasma membrane"/>
    <property type="evidence" value="ECO:0007669"/>
    <property type="project" value="UniProtKB-ARBA"/>
</dbReference>